<dbReference type="EMBL" id="LAZR01010491">
    <property type="protein sequence ID" value="KKM66638.1"/>
    <property type="molecule type" value="Genomic_DNA"/>
</dbReference>
<protein>
    <submittedName>
        <fullName evidence="1">Uncharacterized protein</fullName>
    </submittedName>
</protein>
<organism evidence="1">
    <name type="scientific">marine sediment metagenome</name>
    <dbReference type="NCBI Taxonomy" id="412755"/>
    <lineage>
        <taxon>unclassified sequences</taxon>
        <taxon>metagenomes</taxon>
        <taxon>ecological metagenomes</taxon>
    </lineage>
</organism>
<reference evidence="1" key="1">
    <citation type="journal article" date="2015" name="Nature">
        <title>Complex archaea that bridge the gap between prokaryotes and eukaryotes.</title>
        <authorList>
            <person name="Spang A."/>
            <person name="Saw J.H."/>
            <person name="Jorgensen S.L."/>
            <person name="Zaremba-Niedzwiedzka K."/>
            <person name="Martijn J."/>
            <person name="Lind A.E."/>
            <person name="van Eijk R."/>
            <person name="Schleper C."/>
            <person name="Guy L."/>
            <person name="Ettema T.J."/>
        </authorList>
    </citation>
    <scope>NUCLEOTIDE SEQUENCE</scope>
</reference>
<name>A0A0F9JAN5_9ZZZZ</name>
<accession>A0A0F9JAN5</accession>
<gene>
    <name evidence="1" type="ORF">LCGC14_1479160</name>
</gene>
<sequence length="123" mass="14048">MDNKTEVPLYQDWAMKATNNLYDPQVAGYPCTEVLVAENGQPLVFLPIQQAVVMDALAPKPGIEKREMALALKELVKMTAFMAHRAHLREIMFFSADEDVNEMAERYGFEKIEHPVLRLKLVK</sequence>
<dbReference type="AlphaFoldDB" id="A0A0F9JAN5"/>
<evidence type="ECO:0000313" key="1">
    <source>
        <dbReference type="EMBL" id="KKM66638.1"/>
    </source>
</evidence>
<comment type="caution">
    <text evidence="1">The sequence shown here is derived from an EMBL/GenBank/DDBJ whole genome shotgun (WGS) entry which is preliminary data.</text>
</comment>
<proteinExistence type="predicted"/>